<dbReference type="CDD" id="cd04301">
    <property type="entry name" value="NAT_SF"/>
    <property type="match status" value="1"/>
</dbReference>
<dbReference type="NCBIfam" id="NF040504">
    <property type="entry name" value="resist_ArsN1b"/>
    <property type="match status" value="1"/>
</dbReference>
<evidence type="ECO:0000259" key="2">
    <source>
        <dbReference type="PROSITE" id="PS51186"/>
    </source>
</evidence>
<proteinExistence type="predicted"/>
<dbReference type="AlphaFoldDB" id="A0ABD5QQW8"/>
<dbReference type="Proteomes" id="UP001596145">
    <property type="component" value="Unassembled WGS sequence"/>
</dbReference>
<dbReference type="PANTHER" id="PTHR43072:SF8">
    <property type="entry name" value="ACYLTRANSFERASE FABY-RELATED"/>
    <property type="match status" value="1"/>
</dbReference>
<dbReference type="InterPro" id="IPR016181">
    <property type="entry name" value="Acyl_CoA_acyltransferase"/>
</dbReference>
<evidence type="ECO:0000256" key="1">
    <source>
        <dbReference type="SAM" id="MobiDB-lite"/>
    </source>
</evidence>
<comment type="caution">
    <text evidence="3">The sequence shown here is derived from an EMBL/GenBank/DDBJ whole genome shotgun (WGS) entry which is preliminary data.</text>
</comment>
<dbReference type="PANTHER" id="PTHR43072">
    <property type="entry name" value="N-ACETYLTRANSFERASE"/>
    <property type="match status" value="1"/>
</dbReference>
<dbReference type="RefSeq" id="WP_238987692.1">
    <property type="nucleotide sequence ID" value="NZ_JBHSKV010000010.1"/>
</dbReference>
<gene>
    <name evidence="3" type="ORF">ACFPJA_08100</name>
</gene>
<feature type="region of interest" description="Disordered" evidence="1">
    <location>
        <begin position="173"/>
        <end position="206"/>
    </location>
</feature>
<protein>
    <submittedName>
        <fullName evidence="3">Arsinothricin resistance N-acetyltransferase ArsN1 family B</fullName>
    </submittedName>
</protein>
<sequence length="206" mass="23004">MDDPSLSDMEPTIRLATEEDAESVTEIYAPIVKQTHISFETAPPTVGEMAQRIRTTVERLPWLVCEYDGQMVGYAYASPHKERPAYQWAVDVSVYVDEAWRRKGTASGLYQSLFALLDLQGLSNAYAVIALPNPQSIAFHESHGFEKIGVYRNVGYKNGEWRDVGHWELSLRSLPENPSPPTPLSELQNTDNHTDALGAGEPSVRL</sequence>
<dbReference type="EMBL" id="JBHSKV010000010">
    <property type="protein sequence ID" value="MFC5134682.1"/>
    <property type="molecule type" value="Genomic_DNA"/>
</dbReference>
<dbReference type="Pfam" id="PF13420">
    <property type="entry name" value="Acetyltransf_4"/>
    <property type="match status" value="1"/>
</dbReference>
<evidence type="ECO:0000313" key="4">
    <source>
        <dbReference type="Proteomes" id="UP001596145"/>
    </source>
</evidence>
<dbReference type="InterPro" id="IPR000182">
    <property type="entry name" value="GNAT_dom"/>
</dbReference>
<dbReference type="SUPFAM" id="SSF55729">
    <property type="entry name" value="Acyl-CoA N-acyltransferases (Nat)"/>
    <property type="match status" value="1"/>
</dbReference>
<organism evidence="3 4">
    <name type="scientific">Halorubrum glutamatedens</name>
    <dbReference type="NCBI Taxonomy" id="2707018"/>
    <lineage>
        <taxon>Archaea</taxon>
        <taxon>Methanobacteriati</taxon>
        <taxon>Methanobacteriota</taxon>
        <taxon>Stenosarchaea group</taxon>
        <taxon>Halobacteria</taxon>
        <taxon>Halobacteriales</taxon>
        <taxon>Haloferacaceae</taxon>
        <taxon>Halorubrum</taxon>
    </lineage>
</organism>
<dbReference type="PROSITE" id="PS51186">
    <property type="entry name" value="GNAT"/>
    <property type="match status" value="1"/>
</dbReference>
<name>A0ABD5QQW8_9EURY</name>
<reference evidence="3 4" key="1">
    <citation type="journal article" date="2019" name="Int. J. Syst. Evol. Microbiol.">
        <title>The Global Catalogue of Microorganisms (GCM) 10K type strain sequencing project: providing services to taxonomists for standard genome sequencing and annotation.</title>
        <authorList>
            <consortium name="The Broad Institute Genomics Platform"/>
            <consortium name="The Broad Institute Genome Sequencing Center for Infectious Disease"/>
            <person name="Wu L."/>
            <person name="Ma J."/>
        </authorList>
    </citation>
    <scope>NUCLEOTIDE SEQUENCE [LARGE SCALE GENOMIC DNA]</scope>
    <source>
        <strain evidence="3 4">CGMCC 1.16026</strain>
    </source>
</reference>
<dbReference type="Gene3D" id="3.40.630.30">
    <property type="match status" value="1"/>
</dbReference>
<feature type="domain" description="N-acetyltransferase" evidence="2">
    <location>
        <begin position="11"/>
        <end position="172"/>
    </location>
</feature>
<evidence type="ECO:0000313" key="3">
    <source>
        <dbReference type="EMBL" id="MFC5134682.1"/>
    </source>
</evidence>
<accession>A0ABD5QQW8</accession>
<keyword evidence="4" id="KW-1185">Reference proteome</keyword>